<keyword evidence="1" id="KW-0694">RNA-binding</keyword>
<proteinExistence type="predicted"/>
<feature type="domain" description="DRBM" evidence="3">
    <location>
        <begin position="582"/>
        <end position="647"/>
    </location>
</feature>
<dbReference type="GeneID" id="85362488"/>
<reference evidence="4" key="1">
    <citation type="submission" date="2023-06" db="EMBL/GenBank/DDBJ databases">
        <authorList>
            <consortium name="Lawrence Berkeley National Laboratory"/>
            <person name="Ahrendt S."/>
            <person name="Sahu N."/>
            <person name="Indic B."/>
            <person name="Wong-Bajracharya J."/>
            <person name="Merenyi Z."/>
            <person name="Ke H.-M."/>
            <person name="Monk M."/>
            <person name="Kocsube S."/>
            <person name="Drula E."/>
            <person name="Lipzen A."/>
            <person name="Balint B."/>
            <person name="Henrissat B."/>
            <person name="Andreopoulos B."/>
            <person name="Martin F.M."/>
            <person name="Harder C.B."/>
            <person name="Rigling D."/>
            <person name="Ford K.L."/>
            <person name="Foster G.D."/>
            <person name="Pangilinan J."/>
            <person name="Papanicolaou A."/>
            <person name="Barry K."/>
            <person name="LaButti K."/>
            <person name="Viragh M."/>
            <person name="Koriabine M."/>
            <person name="Yan M."/>
            <person name="Riley R."/>
            <person name="Champramary S."/>
            <person name="Plett K.L."/>
            <person name="Tsai I.J."/>
            <person name="Slot J."/>
            <person name="Sipos G."/>
            <person name="Plett J."/>
            <person name="Nagy L.G."/>
            <person name="Grigoriev I.V."/>
        </authorList>
    </citation>
    <scope>NUCLEOTIDE SEQUENCE</scope>
    <source>
        <strain evidence="4">CCBAS 213</strain>
    </source>
</reference>
<dbReference type="RefSeq" id="XP_060339846.1">
    <property type="nucleotide sequence ID" value="XM_060478940.1"/>
</dbReference>
<evidence type="ECO:0000313" key="4">
    <source>
        <dbReference type="EMBL" id="KAK0470053.1"/>
    </source>
</evidence>
<organism evidence="4 5">
    <name type="scientific">Armillaria tabescens</name>
    <name type="common">Ringless honey mushroom</name>
    <name type="synonym">Agaricus tabescens</name>
    <dbReference type="NCBI Taxonomy" id="1929756"/>
    <lineage>
        <taxon>Eukaryota</taxon>
        <taxon>Fungi</taxon>
        <taxon>Dikarya</taxon>
        <taxon>Basidiomycota</taxon>
        <taxon>Agaricomycotina</taxon>
        <taxon>Agaricomycetes</taxon>
        <taxon>Agaricomycetidae</taxon>
        <taxon>Agaricales</taxon>
        <taxon>Marasmiineae</taxon>
        <taxon>Physalacriaceae</taxon>
        <taxon>Desarmillaria</taxon>
    </lineage>
</organism>
<evidence type="ECO:0000256" key="1">
    <source>
        <dbReference type="PROSITE-ProRule" id="PRU00266"/>
    </source>
</evidence>
<dbReference type="CDD" id="cd21037">
    <property type="entry name" value="MLKL_NTD"/>
    <property type="match status" value="1"/>
</dbReference>
<dbReference type="EMBL" id="JAUEPS010000001">
    <property type="protein sequence ID" value="KAK0470053.1"/>
    <property type="molecule type" value="Genomic_DNA"/>
</dbReference>
<keyword evidence="5" id="KW-1185">Reference proteome</keyword>
<dbReference type="PROSITE" id="PS50137">
    <property type="entry name" value="DS_RBD"/>
    <property type="match status" value="1"/>
</dbReference>
<dbReference type="InterPro" id="IPR014720">
    <property type="entry name" value="dsRBD_dom"/>
</dbReference>
<dbReference type="Proteomes" id="UP001175211">
    <property type="component" value="Unassembled WGS sequence"/>
</dbReference>
<name>A0AA39TYI2_ARMTA</name>
<dbReference type="InterPro" id="IPR059179">
    <property type="entry name" value="MLKL-like_MCAfunc"/>
</dbReference>
<dbReference type="InterPro" id="IPR036537">
    <property type="entry name" value="Adaptor_Cbl_N_dom_sf"/>
</dbReference>
<evidence type="ECO:0000256" key="2">
    <source>
        <dbReference type="SAM" id="MobiDB-lite"/>
    </source>
</evidence>
<dbReference type="Pfam" id="PF00035">
    <property type="entry name" value="dsrm"/>
    <property type="match status" value="1"/>
</dbReference>
<dbReference type="AlphaFoldDB" id="A0AA39TYI2"/>
<dbReference type="CDD" id="cd15489">
    <property type="entry name" value="PHD_SF"/>
    <property type="match status" value="1"/>
</dbReference>
<feature type="compositionally biased region" description="Basic and acidic residues" evidence="2">
    <location>
        <begin position="396"/>
        <end position="409"/>
    </location>
</feature>
<protein>
    <recommendedName>
        <fullName evidence="3">DRBM domain-containing protein</fullName>
    </recommendedName>
</protein>
<dbReference type="SUPFAM" id="SSF54768">
    <property type="entry name" value="dsRNA-binding domain-like"/>
    <property type="match status" value="1"/>
</dbReference>
<gene>
    <name evidence="4" type="ORF">EV420DRAFT_1662945</name>
</gene>
<accession>A0AA39TYI2</accession>
<dbReference type="Gene3D" id="1.20.930.20">
    <property type="entry name" value="Adaptor protein Cbl, N-terminal domain"/>
    <property type="match status" value="1"/>
</dbReference>
<evidence type="ECO:0000259" key="3">
    <source>
        <dbReference type="PROSITE" id="PS50137"/>
    </source>
</evidence>
<comment type="caution">
    <text evidence="4">The sequence shown here is derived from an EMBL/GenBank/DDBJ whole genome shotgun (WGS) entry which is preliminary data.</text>
</comment>
<dbReference type="Gene3D" id="3.30.160.20">
    <property type="match status" value="1"/>
</dbReference>
<dbReference type="GO" id="GO:0007166">
    <property type="term" value="P:cell surface receptor signaling pathway"/>
    <property type="evidence" value="ECO:0007669"/>
    <property type="project" value="InterPro"/>
</dbReference>
<feature type="region of interest" description="Disordered" evidence="2">
    <location>
        <begin position="396"/>
        <end position="415"/>
    </location>
</feature>
<sequence>MKWINQGVKRKIEEDGIDLAIMTVDILKAAAAAATSVPALGAAAGIISCILQQISQAQQNTELALRVATRCVRALATISKHLDTLEITPAVLENIKHFVADLHEVQDFIERETNSSMLYRVLFTKKRADRLQDLQLRFQDTMALFQITALITIHDIVQRHSSRFLDIEDVASGLGRLEKAPKDESDDNRIIEESDVALKEELFVRTGLRLHLAQVGGKCAVVKVFEGKDASKNYAAAVKFEEHLMHPHLLHLKKISRVNIPTPFMVYDLDAQGSAEQFIAAAIPSGVVSTFVAGAQLISGAASALSHLCLRGIPFHSVRIENFSIFMSGANKVVLSFDGIWNSTSFASRQDRTGVDVLGELCHQTFNAANEILYRDTLARTIDTSEPFATALFDAEHGGQSDTMPDKSDTTATTDTNLSRPRREIIWQGVTGNSITLDDISRQFKSILSSLSFTSFSLERVARSPRSYWTVHRCPGYRREEVTLRPVLLDCMVITHATPSLHEKCFICEKDVKRGLFRCKCRQPDDGISPTVKCTKCSVWGHSHCNDQLGYICWKCSDNHGDGGGIDGDEGAKYDGLNPRRHYRQDLNNYAIQAGLTLTYSESGPDKHNTWTSIAYVDDNEIGRGNGPSKGRSKEAAAYKGLNFLGLNTD</sequence>
<dbReference type="SMART" id="SM00358">
    <property type="entry name" value="DSRM"/>
    <property type="match status" value="1"/>
</dbReference>
<evidence type="ECO:0000313" key="5">
    <source>
        <dbReference type="Proteomes" id="UP001175211"/>
    </source>
</evidence>
<dbReference type="GO" id="GO:0003723">
    <property type="term" value="F:RNA binding"/>
    <property type="evidence" value="ECO:0007669"/>
    <property type="project" value="UniProtKB-UniRule"/>
</dbReference>